<dbReference type="PROSITE" id="PS50089">
    <property type="entry name" value="ZF_RING_2"/>
    <property type="match status" value="1"/>
</dbReference>
<organism evidence="3">
    <name type="scientific">Glycine max</name>
    <name type="common">Soybean</name>
    <name type="synonym">Glycine hispida</name>
    <dbReference type="NCBI Taxonomy" id="3847"/>
    <lineage>
        <taxon>Eukaryota</taxon>
        <taxon>Viridiplantae</taxon>
        <taxon>Streptophyta</taxon>
        <taxon>Embryophyta</taxon>
        <taxon>Tracheophyta</taxon>
        <taxon>Spermatophyta</taxon>
        <taxon>Magnoliopsida</taxon>
        <taxon>eudicotyledons</taxon>
        <taxon>Gunneridae</taxon>
        <taxon>Pentapetalae</taxon>
        <taxon>rosids</taxon>
        <taxon>fabids</taxon>
        <taxon>Fabales</taxon>
        <taxon>Fabaceae</taxon>
        <taxon>Papilionoideae</taxon>
        <taxon>50 kb inversion clade</taxon>
        <taxon>NPAAA clade</taxon>
        <taxon>indigoferoid/millettioid clade</taxon>
        <taxon>Phaseoleae</taxon>
        <taxon>Glycine</taxon>
        <taxon>Glycine subgen. Soja</taxon>
    </lineage>
</organism>
<reference evidence="4" key="2">
    <citation type="submission" date="2018-02" db="UniProtKB">
        <authorList>
            <consortium name="EnsemblPlants"/>
        </authorList>
    </citation>
    <scope>IDENTIFICATION</scope>
    <source>
        <strain evidence="4">Williams 82</strain>
    </source>
</reference>
<dbReference type="STRING" id="3847.K7L001"/>
<reference evidence="3 4" key="1">
    <citation type="journal article" date="2010" name="Nature">
        <title>Genome sequence of the palaeopolyploid soybean.</title>
        <authorList>
            <person name="Schmutz J."/>
            <person name="Cannon S.B."/>
            <person name="Schlueter J."/>
            <person name="Ma J."/>
            <person name="Mitros T."/>
            <person name="Nelson W."/>
            <person name="Hyten D.L."/>
            <person name="Song Q."/>
            <person name="Thelen J.J."/>
            <person name="Cheng J."/>
            <person name="Xu D."/>
            <person name="Hellsten U."/>
            <person name="May G.D."/>
            <person name="Yu Y."/>
            <person name="Sakurai T."/>
            <person name="Umezawa T."/>
            <person name="Bhattacharyya M.K."/>
            <person name="Sandhu D."/>
            <person name="Valliyodan B."/>
            <person name="Lindquist E."/>
            <person name="Peto M."/>
            <person name="Grant D."/>
            <person name="Shu S."/>
            <person name="Goodstein D."/>
            <person name="Barry K."/>
            <person name="Futrell-Griggs M."/>
            <person name="Abernathy B."/>
            <person name="Du J."/>
            <person name="Tian Z."/>
            <person name="Zhu L."/>
            <person name="Gill N."/>
            <person name="Joshi T."/>
            <person name="Libault M."/>
            <person name="Sethuraman A."/>
            <person name="Zhang X.-C."/>
            <person name="Shinozaki K."/>
            <person name="Nguyen H.T."/>
            <person name="Wing R.A."/>
            <person name="Cregan P."/>
            <person name="Specht J."/>
            <person name="Grimwood J."/>
            <person name="Rokhsar D."/>
            <person name="Stacey G."/>
            <person name="Shoemaker R.C."/>
            <person name="Jackson S.A."/>
        </authorList>
    </citation>
    <scope>NUCLEOTIDE SEQUENCE</scope>
    <source>
        <strain evidence="4">cv. Williams 82</strain>
        <tissue evidence="3">Callus</tissue>
    </source>
</reference>
<sequence>MERKKIQLQLTIGSNGLKSSIFKVEMWIEILPFSSCCSFLLWRESQSTYFVKMLNKEIAEQYARWRTPAATSGGDLAGIICSISYEPLNLISEDLQSVSICVHVFHELCLRQWLEYSSKGKKHTCPICKQGCRASDACWLYFQSVGDANDSVKPQKSFELEEDAGLCTCKEQAKIETALKNESISDLDIDEEEVLKLAALGKGPTERVQELETLTEAKENEYLRSVKLSKITKTSKNLEESIKSDSDTLTACKLSSKEQSNRILTPKSGIDLTANDNSKYFQSLKI</sequence>
<feature type="domain" description="RING-type" evidence="2">
    <location>
        <begin position="81"/>
        <end position="129"/>
    </location>
</feature>
<dbReference type="PANTHER" id="PTHR47344:SF1">
    <property type="entry name" value="RING ZINC FINGER PROTEIN-RELATED"/>
    <property type="match status" value="1"/>
</dbReference>
<keyword evidence="5" id="KW-1185">Reference proteome</keyword>
<dbReference type="eggNOG" id="KOG0827">
    <property type="taxonomic scope" value="Eukaryota"/>
</dbReference>
<keyword evidence="1" id="KW-0479">Metal-binding</keyword>
<reference evidence="3" key="3">
    <citation type="submission" date="2018-07" db="EMBL/GenBank/DDBJ databases">
        <title>WGS assembly of Glycine max.</title>
        <authorList>
            <person name="Schmutz J."/>
            <person name="Cannon S."/>
            <person name="Schlueter J."/>
            <person name="Ma J."/>
            <person name="Mitros T."/>
            <person name="Nelson W."/>
            <person name="Hyten D."/>
            <person name="Song Q."/>
            <person name="Thelen J."/>
            <person name="Cheng J."/>
            <person name="Xu D."/>
            <person name="Hellsten U."/>
            <person name="May G."/>
            <person name="Yu Y."/>
            <person name="Sakurai T."/>
            <person name="Umezawa T."/>
            <person name="Bhattacharyya M."/>
            <person name="Sandhu D."/>
            <person name="Valliyodan B."/>
            <person name="Lindquist E."/>
            <person name="Peto M."/>
            <person name="Grant D."/>
            <person name="Shu S."/>
            <person name="Goodstein D."/>
            <person name="Barry K."/>
            <person name="Futrell-Griggs M."/>
            <person name="Abernathy B."/>
            <person name="Du J."/>
            <person name="Tian Z."/>
            <person name="Zhu L."/>
            <person name="Gill N."/>
            <person name="Joshi T."/>
            <person name="Libault M."/>
            <person name="Sethuraman A."/>
            <person name="Zhang X."/>
            <person name="Shinozaki K."/>
            <person name="Nguyen H."/>
            <person name="Wing R."/>
            <person name="Cregan P."/>
            <person name="Specht J."/>
            <person name="Grimwood J."/>
            <person name="Rokhsar D."/>
            <person name="Stacey G."/>
            <person name="Shoemaker R."/>
            <person name="Jackson S."/>
        </authorList>
    </citation>
    <scope>NUCLEOTIDE SEQUENCE</scope>
    <source>
        <tissue evidence="3">Callus</tissue>
    </source>
</reference>
<dbReference type="InParanoid" id="K7L001"/>
<gene>
    <name evidence="3" type="ORF">GLYMA_07G064800</name>
</gene>
<dbReference type="EnsemblPlants" id="KRH48041">
    <property type="protein sequence ID" value="KRH48041"/>
    <property type="gene ID" value="GLYMA_07G064800"/>
</dbReference>
<proteinExistence type="predicted"/>
<dbReference type="Proteomes" id="UP000008827">
    <property type="component" value="Chromosome 7"/>
</dbReference>
<keyword evidence="1" id="KW-0863">Zinc-finger</keyword>
<evidence type="ECO:0000313" key="4">
    <source>
        <dbReference type="EnsemblPlants" id="KRH48041"/>
    </source>
</evidence>
<name>K7L001_SOYBN</name>
<keyword evidence="1" id="KW-0862">Zinc</keyword>
<evidence type="ECO:0000256" key="1">
    <source>
        <dbReference type="PROSITE-ProRule" id="PRU00175"/>
    </source>
</evidence>
<dbReference type="GO" id="GO:0008270">
    <property type="term" value="F:zinc ion binding"/>
    <property type="evidence" value="ECO:0007669"/>
    <property type="project" value="UniProtKB-KW"/>
</dbReference>
<dbReference type="SUPFAM" id="SSF57850">
    <property type="entry name" value="RING/U-box"/>
    <property type="match status" value="1"/>
</dbReference>
<evidence type="ECO:0000259" key="2">
    <source>
        <dbReference type="PROSITE" id="PS50089"/>
    </source>
</evidence>
<dbReference type="InterPro" id="IPR013083">
    <property type="entry name" value="Znf_RING/FYVE/PHD"/>
</dbReference>
<dbReference type="PaxDb" id="3847-GLYMA07G06975.1"/>
<dbReference type="InterPro" id="IPR001841">
    <property type="entry name" value="Znf_RING"/>
</dbReference>
<dbReference type="PANTHER" id="PTHR47344">
    <property type="entry name" value="RING ZINC FINGER PROTEIN-RELATED"/>
    <property type="match status" value="1"/>
</dbReference>
<evidence type="ECO:0000313" key="5">
    <source>
        <dbReference type="Proteomes" id="UP000008827"/>
    </source>
</evidence>
<dbReference type="Gramene" id="KRH48041">
    <property type="protein sequence ID" value="KRH48041"/>
    <property type="gene ID" value="GLYMA_07G064800"/>
</dbReference>
<dbReference type="Pfam" id="PF13639">
    <property type="entry name" value="zf-RING_2"/>
    <property type="match status" value="1"/>
</dbReference>
<dbReference type="AlphaFoldDB" id="K7L001"/>
<protein>
    <recommendedName>
        <fullName evidence="2">RING-type domain-containing protein</fullName>
    </recommendedName>
</protein>
<dbReference type="EMBL" id="CM000840">
    <property type="protein sequence ID" value="KRH48041.1"/>
    <property type="molecule type" value="Genomic_DNA"/>
</dbReference>
<dbReference type="HOGENOM" id="CLU_974580_0_0_1"/>
<accession>K7L001</accession>
<evidence type="ECO:0000313" key="3">
    <source>
        <dbReference type="EMBL" id="KRH48041.1"/>
    </source>
</evidence>
<dbReference type="Gene3D" id="3.30.40.10">
    <property type="entry name" value="Zinc/RING finger domain, C3HC4 (zinc finger)"/>
    <property type="match status" value="1"/>
</dbReference>